<accession>A0A9P5ATT0</accession>
<dbReference type="AlphaFoldDB" id="A0A9P5ATT0"/>
<evidence type="ECO:0000313" key="1">
    <source>
        <dbReference type="EMBL" id="KAF4344825.1"/>
    </source>
</evidence>
<dbReference type="OrthoDB" id="5103295at2759"/>
<proteinExistence type="predicted"/>
<organism evidence="1 2">
    <name type="scientific">Fusarium beomiforme</name>
    <dbReference type="NCBI Taxonomy" id="44412"/>
    <lineage>
        <taxon>Eukaryota</taxon>
        <taxon>Fungi</taxon>
        <taxon>Dikarya</taxon>
        <taxon>Ascomycota</taxon>
        <taxon>Pezizomycotina</taxon>
        <taxon>Sordariomycetes</taxon>
        <taxon>Hypocreomycetidae</taxon>
        <taxon>Hypocreales</taxon>
        <taxon>Nectriaceae</taxon>
        <taxon>Fusarium</taxon>
        <taxon>Fusarium burgessii species complex</taxon>
    </lineage>
</organism>
<reference evidence="1" key="1">
    <citation type="journal article" date="2017" name="Mycologia">
        <title>Fusarium algeriense, sp. nov., a novel toxigenic crown rot pathogen of durum wheat from Algeria is nested in the Fusarium burgessii species complex.</title>
        <authorList>
            <person name="Laraba I."/>
            <person name="Keddad A."/>
            <person name="Boureghda H."/>
            <person name="Abdallah N."/>
            <person name="Vaughan M.M."/>
            <person name="Proctor R.H."/>
            <person name="Busman M."/>
            <person name="O'Donnell K."/>
        </authorList>
    </citation>
    <scope>NUCLEOTIDE SEQUENCE</scope>
    <source>
        <strain evidence="1">NRRL 25174</strain>
    </source>
</reference>
<sequence length="116" mass="12691">MASNMVQGTWFNPIIINDDPSMTPGIGNPPAHFTNNLDVIILDDTLLTAPSTSTPASMSTPPSLSTAIRPPVRFGIMRTGNQLCRLLEESYNNPPDDLHTEIDQPYGQFCLKFSSI</sequence>
<dbReference type="Proteomes" id="UP000730481">
    <property type="component" value="Unassembled WGS sequence"/>
</dbReference>
<keyword evidence="2" id="KW-1185">Reference proteome</keyword>
<dbReference type="EMBL" id="PVQB02000037">
    <property type="protein sequence ID" value="KAF4344825.1"/>
    <property type="molecule type" value="Genomic_DNA"/>
</dbReference>
<reference evidence="1" key="2">
    <citation type="submission" date="2020-02" db="EMBL/GenBank/DDBJ databases">
        <title>Identification and distribution of gene clusters putatively required for synthesis of sphingolipid metabolism inhibitors in phylogenetically diverse species of the filamentous fungus Fusarium.</title>
        <authorList>
            <person name="Kim H.-S."/>
            <person name="Busman M."/>
            <person name="Brown D.W."/>
            <person name="Divon H."/>
            <person name="Uhlig S."/>
            <person name="Proctor R.H."/>
        </authorList>
    </citation>
    <scope>NUCLEOTIDE SEQUENCE</scope>
    <source>
        <strain evidence="1">NRRL 25174</strain>
    </source>
</reference>
<evidence type="ECO:0000313" key="2">
    <source>
        <dbReference type="Proteomes" id="UP000730481"/>
    </source>
</evidence>
<protein>
    <submittedName>
        <fullName evidence="1">Uncharacterized protein</fullName>
    </submittedName>
</protein>
<gene>
    <name evidence="1" type="ORF">FBEOM_1111</name>
</gene>
<name>A0A9P5ATT0_9HYPO</name>
<comment type="caution">
    <text evidence="1">The sequence shown here is derived from an EMBL/GenBank/DDBJ whole genome shotgun (WGS) entry which is preliminary data.</text>
</comment>